<feature type="region of interest" description="Disordered" evidence="1">
    <location>
        <begin position="291"/>
        <end position="339"/>
    </location>
</feature>
<keyword evidence="2" id="KW-0472">Membrane</keyword>
<accession>A0A284QPC6</accession>
<feature type="transmembrane region" description="Helical" evidence="2">
    <location>
        <begin position="64"/>
        <end position="89"/>
    </location>
</feature>
<dbReference type="OrthoDB" id="2991100at2759"/>
<evidence type="ECO:0008006" key="5">
    <source>
        <dbReference type="Google" id="ProtNLM"/>
    </source>
</evidence>
<name>A0A284QPC6_ARMOS</name>
<feature type="transmembrane region" description="Helical" evidence="2">
    <location>
        <begin position="219"/>
        <end position="241"/>
    </location>
</feature>
<evidence type="ECO:0000256" key="2">
    <source>
        <dbReference type="SAM" id="Phobius"/>
    </source>
</evidence>
<feature type="transmembrane region" description="Helical" evidence="2">
    <location>
        <begin position="109"/>
        <end position="133"/>
    </location>
</feature>
<protein>
    <recommendedName>
        <fullName evidence="5">Integral membrane protein</fullName>
    </recommendedName>
</protein>
<feature type="transmembrane region" description="Helical" evidence="2">
    <location>
        <begin position="31"/>
        <end position="52"/>
    </location>
</feature>
<dbReference type="EMBL" id="FUEG01000001">
    <property type="protein sequence ID" value="SJK98316.1"/>
    <property type="molecule type" value="Genomic_DNA"/>
</dbReference>
<feature type="transmembrane region" description="Helical" evidence="2">
    <location>
        <begin position="247"/>
        <end position="266"/>
    </location>
</feature>
<evidence type="ECO:0000313" key="3">
    <source>
        <dbReference type="EMBL" id="SJK98316.1"/>
    </source>
</evidence>
<organism evidence="3 4">
    <name type="scientific">Armillaria ostoyae</name>
    <name type="common">Armillaria root rot fungus</name>
    <dbReference type="NCBI Taxonomy" id="47428"/>
    <lineage>
        <taxon>Eukaryota</taxon>
        <taxon>Fungi</taxon>
        <taxon>Dikarya</taxon>
        <taxon>Basidiomycota</taxon>
        <taxon>Agaricomycotina</taxon>
        <taxon>Agaricomycetes</taxon>
        <taxon>Agaricomycetidae</taxon>
        <taxon>Agaricales</taxon>
        <taxon>Marasmiineae</taxon>
        <taxon>Physalacriaceae</taxon>
        <taxon>Armillaria</taxon>
    </lineage>
</organism>
<dbReference type="AlphaFoldDB" id="A0A284QPC6"/>
<dbReference type="OMA" id="WEMGITA"/>
<feature type="compositionally biased region" description="Basic and acidic residues" evidence="1">
    <location>
        <begin position="294"/>
        <end position="308"/>
    </location>
</feature>
<feature type="transmembrane region" description="Helical" evidence="2">
    <location>
        <begin position="140"/>
        <end position="160"/>
    </location>
</feature>
<dbReference type="Proteomes" id="UP000219338">
    <property type="component" value="Unassembled WGS sequence"/>
</dbReference>
<gene>
    <name evidence="3" type="ORF">ARMOST_01581</name>
</gene>
<reference evidence="4" key="1">
    <citation type="journal article" date="2017" name="Nat. Ecol. Evol.">
        <title>Genome expansion and lineage-specific genetic innovations in the forest pathogenic fungi Armillaria.</title>
        <authorList>
            <person name="Sipos G."/>
            <person name="Prasanna A.N."/>
            <person name="Walter M.C."/>
            <person name="O'Connor E."/>
            <person name="Balint B."/>
            <person name="Krizsan K."/>
            <person name="Kiss B."/>
            <person name="Hess J."/>
            <person name="Varga T."/>
            <person name="Slot J."/>
            <person name="Riley R."/>
            <person name="Boka B."/>
            <person name="Rigling D."/>
            <person name="Barry K."/>
            <person name="Lee J."/>
            <person name="Mihaltcheva S."/>
            <person name="LaButti K."/>
            <person name="Lipzen A."/>
            <person name="Waldron R."/>
            <person name="Moloney N.M."/>
            <person name="Sperisen C."/>
            <person name="Kredics L."/>
            <person name="Vagvoelgyi C."/>
            <person name="Patrignani A."/>
            <person name="Fitzpatrick D."/>
            <person name="Nagy I."/>
            <person name="Doyle S."/>
            <person name="Anderson J.B."/>
            <person name="Grigoriev I.V."/>
            <person name="Gueldener U."/>
            <person name="Muensterkoetter M."/>
            <person name="Nagy L.G."/>
        </authorList>
    </citation>
    <scope>NUCLEOTIDE SEQUENCE [LARGE SCALE GENOMIC DNA]</scope>
    <source>
        <strain evidence="4">C18/9</strain>
    </source>
</reference>
<evidence type="ECO:0000313" key="4">
    <source>
        <dbReference type="Proteomes" id="UP000219338"/>
    </source>
</evidence>
<keyword evidence="2" id="KW-0812">Transmembrane</keyword>
<keyword evidence="2" id="KW-1133">Transmembrane helix</keyword>
<feature type="transmembrane region" description="Helical" evidence="2">
    <location>
        <begin position="180"/>
        <end position="199"/>
    </location>
</feature>
<keyword evidence="4" id="KW-1185">Reference proteome</keyword>
<sequence length="373" mass="41910">MATQSDVPPGLTDHDRAFIYQYLDANLNCGILYALLHGIYTGILAVTLWNIFINKCWPIRRAMVVVIILLHALVTINFAATWSFTHSAFIDYGKTFLAVFSELNGDTQATVLVMGIASSMSTILADLFMMWYCWMVWGRCWLIILLPILFLISGTISRIIELYHQYDNQGPTEIFQTLYVSFILATTLWCTLFIIYRIFTIAGVKRGAEGRLRVFHHFIEVLVASSALYSIFLILDLAFVIQINLRAYYVDVIATIAKGTAPTLLVGRITTGHRARPDDSWQGSVIASASIRSQEQEHSRTSSQEDRPTSLVLDGDLEAQRESGVREPSPTFFPGPSAQSQGVMTLPKFEHFPLYHLGDTEDSIRSVAYGMSR</sequence>
<proteinExistence type="predicted"/>
<evidence type="ECO:0000256" key="1">
    <source>
        <dbReference type="SAM" id="MobiDB-lite"/>
    </source>
</evidence>